<proteinExistence type="predicted"/>
<sequence>MAPIFASPDIAAIVAAFPPPEPTKGQASLVRSASGEKLYNSQKVLARFEELLETNQERIPINDLASILEIRDTDWLLAPYHGPLTYSRDGKMLIPNIELRKILDSLVDATRQGFIDTLNWSAQHDIHKDSLQSALDREAELEDIQCHSPRPGKRYFFRQDNLGSTKLAVQDAIEDARPEKCDLSSLISNVPTDLLDWAARSVARSEGLDGDVELVNGKVIFTPGEFLSAHQQKLEEAHQKRIDEALDDAEGNGFTHLAGSGDQSIKSGVNARINRSDMANKLRVLDLDDESVVVATRSAFDQALQDLTDAAVKQTTLLWNQNTDEPPSDAQILSRLAATKPLATHILNSHHRITITSAVHTTFSTLSATDRFDFVEATQLRVLAPINLYAASLESVTDDSLKARLDTYTTEILRTDILPAAVQHLRTTNQLQRDKSRTKDMEKFIVAVSSAQNLSDIHSSVVKFCRKQKLDAPSAEQLKEAKLQTLRQKLESMNRKRPAMRGSDVLQNTLWILLCAAVYEDSKQDVLFVSSGKDTTRMIKFYQGLAGRDDETGKRLEAWRDKLKAAQAGDEEMNEMKEAARKAVESMDTAS</sequence>
<feature type="compositionally biased region" description="Basic and acidic residues" evidence="1">
    <location>
        <begin position="574"/>
        <end position="585"/>
    </location>
</feature>
<organism evidence="2 3">
    <name type="scientific">Cladosporium halotolerans</name>
    <dbReference type="NCBI Taxonomy" id="1052096"/>
    <lineage>
        <taxon>Eukaryota</taxon>
        <taxon>Fungi</taxon>
        <taxon>Dikarya</taxon>
        <taxon>Ascomycota</taxon>
        <taxon>Pezizomycotina</taxon>
        <taxon>Dothideomycetes</taxon>
        <taxon>Dothideomycetidae</taxon>
        <taxon>Cladosporiales</taxon>
        <taxon>Cladosporiaceae</taxon>
        <taxon>Cladosporium</taxon>
    </lineage>
</organism>
<name>A0AB34KHB8_9PEZI</name>
<dbReference type="GeneID" id="96009499"/>
<dbReference type="EMBL" id="JAAQHG020000036">
    <property type="protein sequence ID" value="KAL1583371.1"/>
    <property type="molecule type" value="Genomic_DNA"/>
</dbReference>
<evidence type="ECO:0000313" key="3">
    <source>
        <dbReference type="Proteomes" id="UP000803884"/>
    </source>
</evidence>
<dbReference type="AlphaFoldDB" id="A0AB34KHB8"/>
<reference evidence="2 3" key="1">
    <citation type="journal article" date="2020" name="Microbiol. Resour. Announc.">
        <title>Draft Genome Sequence of a Cladosporium Species Isolated from the Mesophotic Ascidian Didemnum maculosum.</title>
        <authorList>
            <person name="Gioti A."/>
            <person name="Siaperas R."/>
            <person name="Nikolaivits E."/>
            <person name="Le Goff G."/>
            <person name="Ouazzani J."/>
            <person name="Kotoulas G."/>
            <person name="Topakas E."/>
        </authorList>
    </citation>
    <scope>NUCLEOTIDE SEQUENCE [LARGE SCALE GENOMIC DNA]</scope>
    <source>
        <strain evidence="2 3">TM138-S3</strain>
    </source>
</reference>
<dbReference type="RefSeq" id="XP_069226478.1">
    <property type="nucleotide sequence ID" value="XM_069376661.1"/>
</dbReference>
<feature type="region of interest" description="Disordered" evidence="1">
    <location>
        <begin position="567"/>
        <end position="591"/>
    </location>
</feature>
<evidence type="ECO:0000256" key="1">
    <source>
        <dbReference type="SAM" id="MobiDB-lite"/>
    </source>
</evidence>
<evidence type="ECO:0000313" key="2">
    <source>
        <dbReference type="EMBL" id="KAL1583371.1"/>
    </source>
</evidence>
<dbReference type="Proteomes" id="UP000803884">
    <property type="component" value="Unassembled WGS sequence"/>
</dbReference>
<comment type="caution">
    <text evidence="2">The sequence shown here is derived from an EMBL/GenBank/DDBJ whole genome shotgun (WGS) entry which is preliminary data.</text>
</comment>
<keyword evidence="3" id="KW-1185">Reference proteome</keyword>
<accession>A0AB34KHB8</accession>
<protein>
    <submittedName>
        <fullName evidence="2">Uncharacterized protein</fullName>
    </submittedName>
</protein>
<gene>
    <name evidence="2" type="ORF">WHR41_08057</name>
</gene>